<dbReference type="AlphaFoldDB" id="A0A0C3C553"/>
<proteinExistence type="inferred from homology"/>
<comment type="similarity">
    <text evidence="1">Belongs to the actin family.</text>
</comment>
<dbReference type="Pfam" id="PF00022">
    <property type="entry name" value="Actin"/>
    <property type="match status" value="2"/>
</dbReference>
<dbReference type="OrthoDB" id="7340501at2759"/>
<sequence length="726" mass="82157">MDHVMNLTRFPTPAPAAITSPDSYDDHRDQGTPLIIDNGSTNLRFGFASSSTPHFGPNAVAKYKERKFNIPLLLFGDAIDAESGAKSQTRTPWEGDVLLNFDALENALDYAFITLGIDTPSVDHPILMTERLSSPLHSRSLTSELMFEQYSAPSVAFCVDSVMSFYHNNLQPHKSAFDSDGIVISFNTASTSVIPILSGKGIMSHAKRIPWGGSQATEYLLKSIQLKYPNFPTRVTSTQCSWILQKFCEFSPDYPYLLRTLKHPLNLRASERVIQFPFALPVVEEKTEEELARITEKRKEQGKKLQEIAAEKRREKLIQKENDLKHLLDLKESRGQDGKREWNHTLQSEGFDDDAGLDETIRKLEAELKKARKKDEDVGDEVMEEPSFPLVDVSDADLDEEGLKEKKKQKLMKAGYDARIRAKREKERDKEEREAEEKKEEEERENDLEEWAGKLRKEQEALMNRIKDRARRKAALSDRKSALAQARMKNIATLAADDRVPKKKRKAGGEDMFGADDADWAIYRKINTAAESDEEEDMSQLQAVEQKLLAYDPTFTHQNTHASITTQRSALISAFRPLYEEGDVQGHARIHLNTERWRVCETWFSPGMAGVDSAGLGEVLQNVLASFPDSDKGRLVKNVFVTGSPSYIPGLIPRLQNTLRPILPPEMPLEIVRAADPSLDAWRGMADFAKTDEFKYVSVTKAEYEEWGGERIKRWWGGNSNSSVTV</sequence>
<feature type="region of interest" description="Disordered" evidence="3">
    <location>
        <begin position="423"/>
        <end position="445"/>
    </location>
</feature>
<feature type="compositionally biased region" description="Basic and acidic residues" evidence="3">
    <location>
        <begin position="423"/>
        <end position="438"/>
    </location>
</feature>
<dbReference type="FunFam" id="3.30.420.40:FF:000058">
    <property type="entry name" value="Putative actin-related protein 5"/>
    <property type="match status" value="1"/>
</dbReference>
<reference evidence="5" key="2">
    <citation type="submission" date="2015-01" db="EMBL/GenBank/DDBJ databases">
        <title>Evolutionary Origins and Diversification of the Mycorrhizal Mutualists.</title>
        <authorList>
            <consortium name="DOE Joint Genome Institute"/>
            <consortium name="Mycorrhizal Genomics Consortium"/>
            <person name="Kohler A."/>
            <person name="Kuo A."/>
            <person name="Nagy L.G."/>
            <person name="Floudas D."/>
            <person name="Copeland A."/>
            <person name="Barry K.W."/>
            <person name="Cichocki N."/>
            <person name="Veneault-Fourrey C."/>
            <person name="LaButti K."/>
            <person name="Lindquist E.A."/>
            <person name="Lipzen A."/>
            <person name="Lundell T."/>
            <person name="Morin E."/>
            <person name="Murat C."/>
            <person name="Riley R."/>
            <person name="Ohm R."/>
            <person name="Sun H."/>
            <person name="Tunlid A."/>
            <person name="Henrissat B."/>
            <person name="Grigoriev I.V."/>
            <person name="Hibbett D.S."/>
            <person name="Martin F."/>
        </authorList>
    </citation>
    <scope>NUCLEOTIDE SEQUENCE [LARGE SCALE GENOMIC DNA]</scope>
    <source>
        <strain evidence="5">F 1598</strain>
    </source>
</reference>
<evidence type="ECO:0000313" key="4">
    <source>
        <dbReference type="EMBL" id="KIM84757.1"/>
    </source>
</evidence>
<dbReference type="SMART" id="SM00268">
    <property type="entry name" value="ACTIN"/>
    <property type="match status" value="1"/>
</dbReference>
<accession>A0A0C3C553</accession>
<keyword evidence="5" id="KW-1185">Reference proteome</keyword>
<protein>
    <recommendedName>
        <fullName evidence="6">Actin-like ATPase domain-containing protein</fullName>
    </recommendedName>
</protein>
<keyword evidence="2" id="KW-0175">Coiled coil</keyword>
<dbReference type="HOGENOM" id="CLU_008246_1_0_1"/>
<dbReference type="FunCoup" id="A0A0C3C553">
    <property type="interactions" value="316"/>
</dbReference>
<dbReference type="InterPro" id="IPR004000">
    <property type="entry name" value="Actin"/>
</dbReference>
<name>A0A0C3C553_PILCF</name>
<evidence type="ECO:0000256" key="3">
    <source>
        <dbReference type="SAM" id="MobiDB-lite"/>
    </source>
</evidence>
<feature type="region of interest" description="Disordered" evidence="3">
    <location>
        <begin position="370"/>
        <end position="396"/>
    </location>
</feature>
<organism evidence="4 5">
    <name type="scientific">Piloderma croceum (strain F 1598)</name>
    <dbReference type="NCBI Taxonomy" id="765440"/>
    <lineage>
        <taxon>Eukaryota</taxon>
        <taxon>Fungi</taxon>
        <taxon>Dikarya</taxon>
        <taxon>Basidiomycota</taxon>
        <taxon>Agaricomycotina</taxon>
        <taxon>Agaricomycetes</taxon>
        <taxon>Agaricomycetidae</taxon>
        <taxon>Atheliales</taxon>
        <taxon>Atheliaceae</taxon>
        <taxon>Piloderma</taxon>
    </lineage>
</organism>
<dbReference type="InterPro" id="IPR043129">
    <property type="entry name" value="ATPase_NBD"/>
</dbReference>
<evidence type="ECO:0008006" key="6">
    <source>
        <dbReference type="Google" id="ProtNLM"/>
    </source>
</evidence>
<dbReference type="PANTHER" id="PTHR11937">
    <property type="entry name" value="ACTIN"/>
    <property type="match status" value="1"/>
</dbReference>
<gene>
    <name evidence="4" type="ORF">PILCRDRAFT_6357</name>
</gene>
<dbReference type="Gene3D" id="3.30.420.40">
    <property type="match status" value="4"/>
</dbReference>
<dbReference type="EMBL" id="KN832987">
    <property type="protein sequence ID" value="KIM84757.1"/>
    <property type="molecule type" value="Genomic_DNA"/>
</dbReference>
<evidence type="ECO:0000256" key="2">
    <source>
        <dbReference type="SAM" id="Coils"/>
    </source>
</evidence>
<evidence type="ECO:0000313" key="5">
    <source>
        <dbReference type="Proteomes" id="UP000054166"/>
    </source>
</evidence>
<dbReference type="SUPFAM" id="SSF53067">
    <property type="entry name" value="Actin-like ATPase domain"/>
    <property type="match status" value="2"/>
</dbReference>
<dbReference type="Proteomes" id="UP000054166">
    <property type="component" value="Unassembled WGS sequence"/>
</dbReference>
<evidence type="ECO:0000256" key="1">
    <source>
        <dbReference type="RuleBase" id="RU000487"/>
    </source>
</evidence>
<dbReference type="InParanoid" id="A0A0C3C553"/>
<dbReference type="STRING" id="765440.A0A0C3C553"/>
<reference evidence="4 5" key="1">
    <citation type="submission" date="2014-04" db="EMBL/GenBank/DDBJ databases">
        <authorList>
            <consortium name="DOE Joint Genome Institute"/>
            <person name="Kuo A."/>
            <person name="Tarkka M."/>
            <person name="Buscot F."/>
            <person name="Kohler A."/>
            <person name="Nagy L.G."/>
            <person name="Floudas D."/>
            <person name="Copeland A."/>
            <person name="Barry K.W."/>
            <person name="Cichocki N."/>
            <person name="Veneault-Fourrey C."/>
            <person name="LaButti K."/>
            <person name="Lindquist E.A."/>
            <person name="Lipzen A."/>
            <person name="Lundell T."/>
            <person name="Morin E."/>
            <person name="Murat C."/>
            <person name="Sun H."/>
            <person name="Tunlid A."/>
            <person name="Henrissat B."/>
            <person name="Grigoriev I.V."/>
            <person name="Hibbett D.S."/>
            <person name="Martin F."/>
            <person name="Nordberg H.P."/>
            <person name="Cantor M.N."/>
            <person name="Hua S.X."/>
        </authorList>
    </citation>
    <scope>NUCLEOTIDE SEQUENCE [LARGE SCALE GENOMIC DNA]</scope>
    <source>
        <strain evidence="4 5">F 1598</strain>
    </source>
</reference>
<feature type="coiled-coil region" evidence="2">
    <location>
        <begin position="284"/>
        <end position="311"/>
    </location>
</feature>
<dbReference type="Gene3D" id="3.90.640.10">
    <property type="entry name" value="Actin, Chain A, domain 4"/>
    <property type="match status" value="2"/>
</dbReference>